<evidence type="ECO:0000313" key="2">
    <source>
        <dbReference type="Proteomes" id="UP000494110"/>
    </source>
</evidence>
<gene>
    <name evidence="1" type="ORF">BLA39750_01071</name>
</gene>
<accession>A0A6P2VFZ8</accession>
<dbReference type="Proteomes" id="UP000494110">
    <property type="component" value="Unassembled WGS sequence"/>
</dbReference>
<evidence type="ECO:0000313" key="1">
    <source>
        <dbReference type="EMBL" id="VWC79201.1"/>
    </source>
</evidence>
<dbReference type="EMBL" id="CABVQN010000004">
    <property type="protein sequence ID" value="VWC79201.1"/>
    <property type="molecule type" value="Genomic_DNA"/>
</dbReference>
<name>A0A6P2VFZ8_BURL3</name>
<dbReference type="AlphaFoldDB" id="A0A6P2VFZ8"/>
<sequence>MNKQAQAATCSVAQARLLVAQALLARYELGGDFDQRRISHVSWSTENQQHLHCFLETSYNGSEATLRNSSRVKLDFHVKFNAAGTAIAAYATDMCGSVVGKRGDDEFTQPAGTVQGVTDAEVEGAKAAGFRIEFCPPDIVDEQLRGRYWWTITQPRWSGIESSEGDFSTEQEAWADAVHTLKRDPEMRGVVSVDVVVPARDPKFASEPTYTAKMRVARVKQAMKAWRVADESCDDAASNTEPDTLAVACLLADLRHYCDAHGLDFSAMDRGGYADYCDQLGDDRHHEALSQASSPQS</sequence>
<dbReference type="RefSeq" id="WP_175011234.1">
    <property type="nucleotide sequence ID" value="NZ_CABVQN010000004.1"/>
</dbReference>
<organism evidence="1 2">
    <name type="scientific">Burkholderia lata (strain ATCC 17760 / DSM 23089 / LMG 22485 / NCIMB 9086 / R18194 / 383)</name>
    <dbReference type="NCBI Taxonomy" id="482957"/>
    <lineage>
        <taxon>Bacteria</taxon>
        <taxon>Pseudomonadati</taxon>
        <taxon>Pseudomonadota</taxon>
        <taxon>Betaproteobacteria</taxon>
        <taxon>Burkholderiales</taxon>
        <taxon>Burkholderiaceae</taxon>
        <taxon>Burkholderia</taxon>
        <taxon>Burkholderia cepacia complex</taxon>
    </lineage>
</organism>
<reference evidence="1 2" key="1">
    <citation type="submission" date="2019-09" db="EMBL/GenBank/DDBJ databases">
        <authorList>
            <person name="Depoorter E."/>
        </authorList>
    </citation>
    <scope>NUCLEOTIDE SEQUENCE [LARGE SCALE GENOMIC DNA]</scope>
    <source>
        <strain evidence="1">R-39750</strain>
    </source>
</reference>
<protein>
    <submittedName>
        <fullName evidence="1">Uncharacterized protein</fullName>
    </submittedName>
</protein>
<proteinExistence type="predicted"/>